<evidence type="ECO:0000256" key="6">
    <source>
        <dbReference type="ARBA" id="ARBA00023242"/>
    </source>
</evidence>
<sequence>MATPRRNGQLSSCEPCRKSKLRCDHKAPICGRCLGHDQAERCFYHPAPLSQPRARDSRAISRRPKRQQRRDNQLVFRLDQGTPRTAIPGPQPGLPLVTDEGSTLCDQHIARWTAKEKRTLPPGLLGLVSPKDIFSEYESTLCVEEPGSLPVTTVPATTVPATVYPPSDSNQVLLGAQILSHLQKIRWFYEIIELKNKISPGWVLGFPLIRALCDSMEKMYDCAVCNSQNTHASLATLSHQIFVNTSKDIQTYPTMNFYEYFDLVTPRWETIGLVFALLGASLFHTPDDDPVFTHRNPWKLEKSQLRNVATAISDICCQFCNSAGITSDPFCWLTTQQIVLLSLMFGESDYRVWQKLGDLSTIVYAFDLHQSGEDIEENLPFFLVEVRKRVMVCAYAIDKELATSLGRPPRICSRYCSIPLPLDISYENMVLPRSEGEKLLQNLDANGWNNEGSLTVGVRLRVVLLTSLLRESILELSLSPSTQHIPTRVEFVSHYRLHVMLIYKTDSKKPHRELIQESRQTQQDLPSFMHWSPEKAAAGAYSFPRDEGRAFAHIEFTYQEFLLRRILLKRLGINSQGLIQSSLEIITTLLDIIVMRTRSGHSVANMLWDLCYMGLPAAGILTSKLLSDHSSQISNPSPTPLSANVRSIIIQKLNIFVSHLNSLVRPHDGNYEISQQGTRFIRRVLDQILSPQCPQPTPLTPDIDLSTNWLDGCDLDGNFDFMAWFDNIHWKQDPLLNFT</sequence>
<reference evidence="9" key="2">
    <citation type="journal article" date="2023" name="IMA Fungus">
        <title>Comparative genomic study of the Penicillium genus elucidates a diverse pangenome and 15 lateral gene transfer events.</title>
        <authorList>
            <person name="Petersen C."/>
            <person name="Sorensen T."/>
            <person name="Nielsen M.R."/>
            <person name="Sondergaard T.E."/>
            <person name="Sorensen J.L."/>
            <person name="Fitzpatrick D.A."/>
            <person name="Frisvad J.C."/>
            <person name="Nielsen K.L."/>
        </authorList>
    </citation>
    <scope>NUCLEOTIDE SEQUENCE</scope>
    <source>
        <strain evidence="9">IBT 3081</strain>
    </source>
</reference>
<dbReference type="GO" id="GO:0005634">
    <property type="term" value="C:nucleus"/>
    <property type="evidence" value="ECO:0007669"/>
    <property type="project" value="UniProtKB-SubCell"/>
</dbReference>
<keyword evidence="4" id="KW-0238">DNA-binding</keyword>
<dbReference type="Pfam" id="PF04082">
    <property type="entry name" value="Fungal_trans"/>
    <property type="match status" value="1"/>
</dbReference>
<dbReference type="Proteomes" id="UP001147752">
    <property type="component" value="Unassembled WGS sequence"/>
</dbReference>
<accession>A0A9W9SSD6</accession>
<dbReference type="SMART" id="SM00906">
    <property type="entry name" value="Fungal_trans"/>
    <property type="match status" value="1"/>
</dbReference>
<dbReference type="GO" id="GO:0003677">
    <property type="term" value="F:DNA binding"/>
    <property type="evidence" value="ECO:0007669"/>
    <property type="project" value="UniProtKB-KW"/>
</dbReference>
<dbReference type="CDD" id="cd12148">
    <property type="entry name" value="fungal_TF_MHR"/>
    <property type="match status" value="1"/>
</dbReference>
<dbReference type="OrthoDB" id="4898680at2759"/>
<gene>
    <name evidence="9" type="ORF">N7517_001176</name>
</gene>
<evidence type="ECO:0000259" key="8">
    <source>
        <dbReference type="PROSITE" id="PS50048"/>
    </source>
</evidence>
<organism evidence="9 10">
    <name type="scientific">Penicillium concentricum</name>
    <dbReference type="NCBI Taxonomy" id="293559"/>
    <lineage>
        <taxon>Eukaryota</taxon>
        <taxon>Fungi</taxon>
        <taxon>Dikarya</taxon>
        <taxon>Ascomycota</taxon>
        <taxon>Pezizomycotina</taxon>
        <taxon>Eurotiomycetes</taxon>
        <taxon>Eurotiomycetidae</taxon>
        <taxon>Eurotiales</taxon>
        <taxon>Aspergillaceae</taxon>
        <taxon>Penicillium</taxon>
    </lineage>
</organism>
<evidence type="ECO:0000256" key="1">
    <source>
        <dbReference type="ARBA" id="ARBA00004123"/>
    </source>
</evidence>
<keyword evidence="5" id="KW-0804">Transcription</keyword>
<dbReference type="EMBL" id="JAPZBT010000001">
    <property type="protein sequence ID" value="KAJ5383265.1"/>
    <property type="molecule type" value="Genomic_DNA"/>
</dbReference>
<dbReference type="AlphaFoldDB" id="A0A9W9SSD6"/>
<dbReference type="GeneID" id="81458089"/>
<keyword evidence="6" id="KW-0539">Nucleus</keyword>
<protein>
    <recommendedName>
        <fullName evidence="8">Zn(2)-C6 fungal-type domain-containing protein</fullName>
    </recommendedName>
</protein>
<dbReference type="InterPro" id="IPR050613">
    <property type="entry name" value="Sec_Metabolite_Reg"/>
</dbReference>
<evidence type="ECO:0000256" key="7">
    <source>
        <dbReference type="SAM" id="MobiDB-lite"/>
    </source>
</evidence>
<dbReference type="PROSITE" id="PS00463">
    <property type="entry name" value="ZN2_CY6_FUNGAL_1"/>
    <property type="match status" value="1"/>
</dbReference>
<dbReference type="GO" id="GO:0006351">
    <property type="term" value="P:DNA-templated transcription"/>
    <property type="evidence" value="ECO:0007669"/>
    <property type="project" value="InterPro"/>
</dbReference>
<feature type="region of interest" description="Disordered" evidence="7">
    <location>
        <begin position="48"/>
        <end position="71"/>
    </location>
</feature>
<dbReference type="InterPro" id="IPR036864">
    <property type="entry name" value="Zn2-C6_fun-type_DNA-bd_sf"/>
</dbReference>
<dbReference type="InterPro" id="IPR001138">
    <property type="entry name" value="Zn2Cys6_DnaBD"/>
</dbReference>
<dbReference type="PANTHER" id="PTHR31001:SF53">
    <property type="entry name" value="ZN(II)2CYS6 TRANSCRIPTION FACTOR (EUROFUNG)"/>
    <property type="match status" value="1"/>
</dbReference>
<dbReference type="PANTHER" id="PTHR31001">
    <property type="entry name" value="UNCHARACTERIZED TRANSCRIPTIONAL REGULATORY PROTEIN"/>
    <property type="match status" value="1"/>
</dbReference>
<dbReference type="Pfam" id="PF00172">
    <property type="entry name" value="Zn_clus"/>
    <property type="match status" value="1"/>
</dbReference>
<dbReference type="CDD" id="cd00067">
    <property type="entry name" value="GAL4"/>
    <property type="match status" value="1"/>
</dbReference>
<dbReference type="Gene3D" id="4.10.240.10">
    <property type="entry name" value="Zn(2)-C6 fungal-type DNA-binding domain"/>
    <property type="match status" value="1"/>
</dbReference>
<dbReference type="PROSITE" id="PS50048">
    <property type="entry name" value="ZN2_CY6_FUNGAL_2"/>
    <property type="match status" value="1"/>
</dbReference>
<dbReference type="SUPFAM" id="SSF57701">
    <property type="entry name" value="Zn2/Cys6 DNA-binding domain"/>
    <property type="match status" value="1"/>
</dbReference>
<feature type="domain" description="Zn(2)-C6 fungal-type" evidence="8">
    <location>
        <begin position="12"/>
        <end position="44"/>
    </location>
</feature>
<reference evidence="9" key="1">
    <citation type="submission" date="2022-12" db="EMBL/GenBank/DDBJ databases">
        <authorList>
            <person name="Petersen C."/>
        </authorList>
    </citation>
    <scope>NUCLEOTIDE SEQUENCE</scope>
    <source>
        <strain evidence="9">IBT 3081</strain>
    </source>
</reference>
<comment type="caution">
    <text evidence="9">The sequence shown here is derived from an EMBL/GenBank/DDBJ whole genome shotgun (WGS) entry which is preliminary data.</text>
</comment>
<evidence type="ECO:0000256" key="3">
    <source>
        <dbReference type="ARBA" id="ARBA00023015"/>
    </source>
</evidence>
<dbReference type="GO" id="GO:0008270">
    <property type="term" value="F:zinc ion binding"/>
    <property type="evidence" value="ECO:0007669"/>
    <property type="project" value="InterPro"/>
</dbReference>
<dbReference type="SMART" id="SM00066">
    <property type="entry name" value="GAL4"/>
    <property type="match status" value="1"/>
</dbReference>
<evidence type="ECO:0000313" key="10">
    <source>
        <dbReference type="Proteomes" id="UP001147752"/>
    </source>
</evidence>
<dbReference type="RefSeq" id="XP_056583041.1">
    <property type="nucleotide sequence ID" value="XM_056718906.1"/>
</dbReference>
<comment type="subcellular location">
    <subcellularLocation>
        <location evidence="1">Nucleus</location>
    </subcellularLocation>
</comment>
<keyword evidence="3" id="KW-0805">Transcription regulation</keyword>
<evidence type="ECO:0000256" key="5">
    <source>
        <dbReference type="ARBA" id="ARBA00023163"/>
    </source>
</evidence>
<name>A0A9W9SSD6_9EURO</name>
<proteinExistence type="predicted"/>
<keyword evidence="2" id="KW-0479">Metal-binding</keyword>
<evidence type="ECO:0000313" key="9">
    <source>
        <dbReference type="EMBL" id="KAJ5383265.1"/>
    </source>
</evidence>
<keyword evidence="10" id="KW-1185">Reference proteome</keyword>
<dbReference type="GO" id="GO:0000981">
    <property type="term" value="F:DNA-binding transcription factor activity, RNA polymerase II-specific"/>
    <property type="evidence" value="ECO:0007669"/>
    <property type="project" value="InterPro"/>
</dbReference>
<evidence type="ECO:0000256" key="2">
    <source>
        <dbReference type="ARBA" id="ARBA00022723"/>
    </source>
</evidence>
<dbReference type="InterPro" id="IPR007219">
    <property type="entry name" value="XnlR_reg_dom"/>
</dbReference>
<evidence type="ECO:0000256" key="4">
    <source>
        <dbReference type="ARBA" id="ARBA00023125"/>
    </source>
</evidence>